<dbReference type="PANTHER" id="PTHR37764">
    <property type="entry name" value="KETOSE/ALDOSE ISOMERASE, PUTATIVE (MOG1/PSBP/DUF1795-LIKE PHOTOSYSTEM II REACTION CENTER PSBP FAMILY PROTEIN)-RELATED"/>
    <property type="match status" value="1"/>
</dbReference>
<evidence type="ECO:0000313" key="3">
    <source>
        <dbReference type="EMBL" id="GBG81469.1"/>
    </source>
</evidence>
<dbReference type="Proteomes" id="UP000265515">
    <property type="component" value="Unassembled WGS sequence"/>
</dbReference>
<dbReference type="Gene3D" id="3.40.1000.10">
    <property type="entry name" value="Mog1/PsbP, alpha/beta/alpha sandwich"/>
    <property type="match status" value="1"/>
</dbReference>
<dbReference type="Pfam" id="PF01789">
    <property type="entry name" value="PsbP"/>
    <property type="match status" value="1"/>
</dbReference>
<feature type="compositionally biased region" description="Basic and acidic residues" evidence="1">
    <location>
        <begin position="43"/>
        <end position="63"/>
    </location>
</feature>
<feature type="compositionally biased region" description="Acidic residues" evidence="1">
    <location>
        <begin position="230"/>
        <end position="256"/>
    </location>
</feature>
<gene>
    <name evidence="3" type="ORF">CBR_g32459</name>
</gene>
<feature type="region of interest" description="Disordered" evidence="1">
    <location>
        <begin position="1"/>
        <end position="63"/>
    </location>
</feature>
<reference evidence="3 4" key="1">
    <citation type="journal article" date="2018" name="Cell">
        <title>The Chara Genome: Secondary Complexity and Implications for Plant Terrestrialization.</title>
        <authorList>
            <person name="Nishiyama T."/>
            <person name="Sakayama H."/>
            <person name="Vries J.D."/>
            <person name="Buschmann H."/>
            <person name="Saint-Marcoux D."/>
            <person name="Ullrich K.K."/>
            <person name="Haas F.B."/>
            <person name="Vanderstraeten L."/>
            <person name="Becker D."/>
            <person name="Lang D."/>
            <person name="Vosolsobe S."/>
            <person name="Rombauts S."/>
            <person name="Wilhelmsson P.K.I."/>
            <person name="Janitza P."/>
            <person name="Kern R."/>
            <person name="Heyl A."/>
            <person name="Rumpler F."/>
            <person name="Villalobos L.I.A.C."/>
            <person name="Clay J.M."/>
            <person name="Skokan R."/>
            <person name="Toyoda A."/>
            <person name="Suzuki Y."/>
            <person name="Kagoshima H."/>
            <person name="Schijlen E."/>
            <person name="Tajeshwar N."/>
            <person name="Catarino B."/>
            <person name="Hetherington A.J."/>
            <person name="Saltykova A."/>
            <person name="Bonnot C."/>
            <person name="Breuninger H."/>
            <person name="Symeonidi A."/>
            <person name="Radhakrishnan G.V."/>
            <person name="Van Nieuwerburgh F."/>
            <person name="Deforce D."/>
            <person name="Chang C."/>
            <person name="Karol K.G."/>
            <person name="Hedrich R."/>
            <person name="Ulvskov P."/>
            <person name="Glockner G."/>
            <person name="Delwiche C.F."/>
            <person name="Petrasek J."/>
            <person name="Van de Peer Y."/>
            <person name="Friml J."/>
            <person name="Beilby M."/>
            <person name="Dolan L."/>
            <person name="Kohara Y."/>
            <person name="Sugano S."/>
            <person name="Fujiyama A."/>
            <person name="Delaux P.-M."/>
            <person name="Quint M."/>
            <person name="TheiBen G."/>
            <person name="Hagemann M."/>
            <person name="Harholt J."/>
            <person name="Dunand C."/>
            <person name="Zachgo S."/>
            <person name="Langdale J."/>
            <person name="Maumus F."/>
            <person name="Straeten D.V.D."/>
            <person name="Gould S.B."/>
            <person name="Rensing S.A."/>
        </authorList>
    </citation>
    <scope>NUCLEOTIDE SEQUENCE [LARGE SCALE GENOMIC DNA]</scope>
    <source>
        <strain evidence="3 4">S276</strain>
    </source>
</reference>
<dbReference type="GO" id="GO:0009654">
    <property type="term" value="C:photosystem II oxygen evolving complex"/>
    <property type="evidence" value="ECO:0007669"/>
    <property type="project" value="InterPro"/>
</dbReference>
<keyword evidence="4" id="KW-1185">Reference proteome</keyword>
<dbReference type="GO" id="GO:0005509">
    <property type="term" value="F:calcium ion binding"/>
    <property type="evidence" value="ECO:0007669"/>
    <property type="project" value="InterPro"/>
</dbReference>
<dbReference type="STRING" id="69332.A0A388LGN8"/>
<dbReference type="AlphaFoldDB" id="A0A388LGN8"/>
<feature type="region of interest" description="Disordered" evidence="1">
    <location>
        <begin position="204"/>
        <end position="256"/>
    </location>
</feature>
<feature type="region of interest" description="Disordered" evidence="1">
    <location>
        <begin position="471"/>
        <end position="501"/>
    </location>
</feature>
<comment type="caution">
    <text evidence="3">The sequence shown here is derived from an EMBL/GenBank/DDBJ whole genome shotgun (WGS) entry which is preliminary data.</text>
</comment>
<dbReference type="OrthoDB" id="1621991at2759"/>
<feature type="region of interest" description="Disordered" evidence="1">
    <location>
        <begin position="610"/>
        <end position="632"/>
    </location>
</feature>
<protein>
    <recommendedName>
        <fullName evidence="2">PsbP C-terminal domain-containing protein</fullName>
    </recommendedName>
</protein>
<feature type="compositionally biased region" description="Basic and acidic residues" evidence="1">
    <location>
        <begin position="209"/>
        <end position="225"/>
    </location>
</feature>
<feature type="compositionally biased region" description="Basic and acidic residues" evidence="1">
    <location>
        <begin position="1"/>
        <end position="33"/>
    </location>
</feature>
<name>A0A388LGN8_CHABU</name>
<dbReference type="SUPFAM" id="SSF55724">
    <property type="entry name" value="Mog1p/PsbP-like"/>
    <property type="match status" value="1"/>
</dbReference>
<dbReference type="InterPro" id="IPR016123">
    <property type="entry name" value="Mog1/PsbP_a/b/a-sand"/>
</dbReference>
<dbReference type="GO" id="GO:0015979">
    <property type="term" value="P:photosynthesis"/>
    <property type="evidence" value="ECO:0007669"/>
    <property type="project" value="InterPro"/>
</dbReference>
<dbReference type="EMBL" id="BFEA01000375">
    <property type="protein sequence ID" value="GBG81469.1"/>
    <property type="molecule type" value="Genomic_DNA"/>
</dbReference>
<feature type="domain" description="PsbP C-terminal" evidence="2">
    <location>
        <begin position="583"/>
        <end position="685"/>
    </location>
</feature>
<dbReference type="Gramene" id="GBG81469">
    <property type="protein sequence ID" value="GBG81469"/>
    <property type="gene ID" value="CBR_g32459"/>
</dbReference>
<dbReference type="PANTHER" id="PTHR37764:SF1">
    <property type="entry name" value="KETOSE_ALDOSE ISOMERASE, PUTATIVE (MOG1_PSBP_DUF1795-LIKE PHOTOSYSTEM II REACTION CENTER PSBP FAMILY PROTEIN)-RELATED"/>
    <property type="match status" value="1"/>
</dbReference>
<evidence type="ECO:0000313" key="4">
    <source>
        <dbReference type="Proteomes" id="UP000265515"/>
    </source>
</evidence>
<dbReference type="InterPro" id="IPR002683">
    <property type="entry name" value="PsbP_C"/>
</dbReference>
<accession>A0A388LGN8</accession>
<dbReference type="GO" id="GO:0019898">
    <property type="term" value="C:extrinsic component of membrane"/>
    <property type="evidence" value="ECO:0007669"/>
    <property type="project" value="InterPro"/>
</dbReference>
<dbReference type="GO" id="GO:0009507">
    <property type="term" value="C:chloroplast"/>
    <property type="evidence" value="ECO:0007669"/>
    <property type="project" value="TreeGrafter"/>
</dbReference>
<proteinExistence type="predicted"/>
<sequence>MEEQAAKLKKIEEEMAREKERLKREEEEKLKAVEEEEEVEEQPLERRRAGGRGESRGTKEDKMEKKITEWVAGLSLAEEVEALMYVPREEQEATMREWDAEEDPLKRRAIEDEKRMEWKFRLTRERKRRMGAASQAAKGLEEVKKQREQMATQVDLLGNMEIMARNIEHLAPVQEKQYLFGRGQDIAVRSIRLGLRDFARELATQVGSESRDPSKQSGYNDERDSQAMGEEGEKEEESEEEEEDDDGEWADEEDEDQDALDWWVRCVQLLAGERRVECEGSADLCSWFLRYPVGNGRRSWGGSYSCKLPGKECCADAESFAFKALISTGGHGSDQLMGHERHPPMGGAIPASHRGISCSLREKSEESCFAALNTQLCGNNRSCTLRPSAAMERMPEGRYRRPCCGERELKAVAKDGLVTVMAGGDVAAEAQDLVRVQRRSILLSGALVAGVVSSFPSCCDADDKSALSLVKQPPSALNTEESVSTERDVASSSGSGPTERGGRWLVIRSKEYSVSLPPGFEDVLQEEEAPTLPRSTLTGGGGSSNGGGGATLLLRFSSTLMPATISLVKRQVAGMRLTFFQANDIGDLGTVAGVADLFVPPGAKLLSLSSSTSSASSVDRSNGEQPADDKPQRNYYQYEFLHRRQHVALRAAVNRGQVYVLGGTTPQENWMAVSEQMRGALDSFRLG</sequence>
<organism evidence="3 4">
    <name type="scientific">Chara braunii</name>
    <name type="common">Braun's stonewort</name>
    <dbReference type="NCBI Taxonomy" id="69332"/>
    <lineage>
        <taxon>Eukaryota</taxon>
        <taxon>Viridiplantae</taxon>
        <taxon>Streptophyta</taxon>
        <taxon>Charophyceae</taxon>
        <taxon>Charales</taxon>
        <taxon>Characeae</taxon>
        <taxon>Chara</taxon>
    </lineage>
</organism>
<evidence type="ECO:0000259" key="2">
    <source>
        <dbReference type="Pfam" id="PF01789"/>
    </source>
</evidence>
<evidence type="ECO:0000256" key="1">
    <source>
        <dbReference type="SAM" id="MobiDB-lite"/>
    </source>
</evidence>